<evidence type="ECO:0000313" key="4">
    <source>
        <dbReference type="Proteomes" id="UP000677413"/>
    </source>
</evidence>
<dbReference type="InterPro" id="IPR027417">
    <property type="entry name" value="P-loop_NTPase"/>
</dbReference>
<evidence type="ECO:0000256" key="1">
    <source>
        <dbReference type="SAM" id="Phobius"/>
    </source>
</evidence>
<reference evidence="3 4" key="1">
    <citation type="submission" date="2021-04" db="EMBL/GenBank/DDBJ databases">
        <authorList>
            <person name="Tang X."/>
            <person name="Zhou X."/>
            <person name="Chen X."/>
            <person name="Cernava T."/>
            <person name="Zhang C."/>
        </authorList>
    </citation>
    <scope>NUCLEOTIDE SEQUENCE [LARGE SCALE GENOMIC DNA]</scope>
    <source>
        <strain evidence="3 4">BH-SS-21</strain>
    </source>
</reference>
<feature type="domain" description="NACHT" evidence="2">
    <location>
        <begin position="139"/>
        <end position="225"/>
    </location>
</feature>
<dbReference type="AlphaFoldDB" id="A0A941BAF9"/>
<feature type="transmembrane region" description="Helical" evidence="1">
    <location>
        <begin position="448"/>
        <end position="468"/>
    </location>
</feature>
<gene>
    <name evidence="3" type="ORF">J8N05_31600</name>
</gene>
<sequence>MRHVRYVVWGGAFVATSAVLAVAVMNGELGDTTILTTVLGFGIAATGLALNLARTSADGERPSPAEVLDARAEQLAAAVEQQWQSEWRLRRLQDPEPIAVHWSSAEPWLADPREPGTDGRAPDDRLENIAAALDRVASRRLVVLGEPGSGKTVLAVRFTLDVLASRDPGAPVPVVVSMSDWRPQSESLDTWLARYLAGHYPGASWARELLDAGRVIPVLDGLDEMAPPLRTSAVRRLNTDLDVGRPLLMTCRSAVYADVVRSSDVLTSAAVVELQPLDFETAAAYLLRTARPTRGPGGTRTTAWHPVIDRLRTDPGAHPCTALRAVLRTPLMVTLARTAYDDTDADPAELLDDGGRDDRAQRQARLEAHLLDAFVPAAYRDDNRRVDTALHTLGFLARHLERQGSRELAWWELRRELPLPLRTMGPVLVVGALAAAVIVLTTGSERGWAVLITAGFLVPLCVGQALFLRSDSGLAGGLGPDGSTRTGRARVPRELVWVLMGAVPLGLVVGMAGSLSLNSYATPVQRWPWLGNGALAMTGGLGLATAIGVLGLLGRPVPSTVPLTTGRGGHSWRRRALASLVVLAAAAIGVLVPAALMLPFRISVLCATALGIAVTVALWPNPGAAGRTLSPPRATAGRRARPRGQVLSVVGRGMVKGLAAGLLLGLAFGVSNGSAVAVRAAVDRDDYPAGGSWHTSADGGRVLVAHGWSHRRLADGTRVVSTPGPVRWAVDRQSDGAVYSMTMTSFAAGCTGVCETFNSPVELHEHPDRGDLLAKLPDGTFAEDWDLQDELPPASRGWLQLSAPEALFGRATGEGLAFGLSLGLVSGLTVALHRWLVSPTDIARAGTPLDGLRADGATAVSRGVLLFLIASANAALVFRSWFDTTFADGSLVIWLITAPLAIALSAWGWLLVTRLWLCGTGRLPWRLMRFLEDAHRRGVLRQAGALYEFRHARLQERLATRLDV</sequence>
<proteinExistence type="predicted"/>
<feature type="transmembrane region" description="Helical" evidence="1">
    <location>
        <begin position="863"/>
        <end position="882"/>
    </location>
</feature>
<feature type="transmembrane region" description="Helical" evidence="1">
    <location>
        <begin position="602"/>
        <end position="619"/>
    </location>
</feature>
<keyword evidence="1" id="KW-0472">Membrane</keyword>
<feature type="transmembrane region" description="Helical" evidence="1">
    <location>
        <begin position="894"/>
        <end position="917"/>
    </location>
</feature>
<feature type="transmembrane region" description="Helical" evidence="1">
    <location>
        <begin position="7"/>
        <end position="27"/>
    </location>
</feature>
<feature type="transmembrane region" description="Helical" evidence="1">
    <location>
        <begin position="423"/>
        <end position="442"/>
    </location>
</feature>
<protein>
    <submittedName>
        <fullName evidence="3">NACHT domain-containing protein</fullName>
    </submittedName>
</protein>
<feature type="transmembrane region" description="Helical" evidence="1">
    <location>
        <begin position="495"/>
        <end position="517"/>
    </location>
</feature>
<dbReference type="PROSITE" id="PS50837">
    <property type="entry name" value="NACHT"/>
    <property type="match status" value="1"/>
</dbReference>
<dbReference type="EMBL" id="JAGPYQ010000001">
    <property type="protein sequence ID" value="MBQ0852717.1"/>
    <property type="molecule type" value="Genomic_DNA"/>
</dbReference>
<evidence type="ECO:0000259" key="2">
    <source>
        <dbReference type="PROSITE" id="PS50837"/>
    </source>
</evidence>
<keyword evidence="1" id="KW-0812">Transmembrane</keyword>
<evidence type="ECO:0000313" key="3">
    <source>
        <dbReference type="EMBL" id="MBQ0852717.1"/>
    </source>
</evidence>
<keyword evidence="1" id="KW-1133">Transmembrane helix</keyword>
<accession>A0A941BAF9</accession>
<comment type="caution">
    <text evidence="3">The sequence shown here is derived from an EMBL/GenBank/DDBJ whole genome shotgun (WGS) entry which is preliminary data.</text>
</comment>
<dbReference type="Pfam" id="PF05729">
    <property type="entry name" value="NACHT"/>
    <property type="match status" value="1"/>
</dbReference>
<dbReference type="SUPFAM" id="SSF52540">
    <property type="entry name" value="P-loop containing nucleoside triphosphate hydrolases"/>
    <property type="match status" value="1"/>
</dbReference>
<dbReference type="Proteomes" id="UP000677413">
    <property type="component" value="Unassembled WGS sequence"/>
</dbReference>
<feature type="transmembrane region" description="Helical" evidence="1">
    <location>
        <begin position="575"/>
        <end position="596"/>
    </location>
</feature>
<feature type="transmembrane region" description="Helical" evidence="1">
    <location>
        <begin position="529"/>
        <end position="554"/>
    </location>
</feature>
<dbReference type="Gene3D" id="3.40.50.300">
    <property type="entry name" value="P-loop containing nucleotide triphosphate hydrolases"/>
    <property type="match status" value="1"/>
</dbReference>
<dbReference type="InterPro" id="IPR007111">
    <property type="entry name" value="NACHT_NTPase"/>
</dbReference>
<dbReference type="RefSeq" id="WP_210888864.1">
    <property type="nucleotide sequence ID" value="NZ_JAGPYQ010000001.1"/>
</dbReference>
<feature type="transmembrane region" description="Helical" evidence="1">
    <location>
        <begin position="33"/>
        <end position="53"/>
    </location>
</feature>
<organism evidence="3 4">
    <name type="scientific">Streptomyces liliiviolaceus</name>
    <dbReference type="NCBI Taxonomy" id="2823109"/>
    <lineage>
        <taxon>Bacteria</taxon>
        <taxon>Bacillati</taxon>
        <taxon>Actinomycetota</taxon>
        <taxon>Actinomycetes</taxon>
        <taxon>Kitasatosporales</taxon>
        <taxon>Streptomycetaceae</taxon>
        <taxon>Streptomyces</taxon>
    </lineage>
</organism>
<name>A0A941BAF9_9ACTN</name>
<keyword evidence="4" id="KW-1185">Reference proteome</keyword>